<dbReference type="WBParaSite" id="PSU_v2.g18695.t1">
    <property type="protein sequence ID" value="PSU_v2.g18695.t1"/>
    <property type="gene ID" value="PSU_v2.g18695"/>
</dbReference>
<dbReference type="Proteomes" id="UP000887577">
    <property type="component" value="Unplaced"/>
</dbReference>
<name>A0A914YGW1_9BILA</name>
<keyword evidence="2" id="KW-1185">Reference proteome</keyword>
<accession>A0A914YGW1</accession>
<feature type="compositionally biased region" description="Basic and acidic residues" evidence="1">
    <location>
        <begin position="12"/>
        <end position="28"/>
    </location>
</feature>
<proteinExistence type="predicted"/>
<evidence type="ECO:0000313" key="3">
    <source>
        <dbReference type="WBParaSite" id="PSU_v2.g18695.t1"/>
    </source>
</evidence>
<feature type="region of interest" description="Disordered" evidence="1">
    <location>
        <begin position="1"/>
        <end position="56"/>
    </location>
</feature>
<reference evidence="3" key="1">
    <citation type="submission" date="2022-11" db="UniProtKB">
        <authorList>
            <consortium name="WormBaseParasite"/>
        </authorList>
    </citation>
    <scope>IDENTIFICATION</scope>
</reference>
<organism evidence="2 3">
    <name type="scientific">Panagrolaimus superbus</name>
    <dbReference type="NCBI Taxonomy" id="310955"/>
    <lineage>
        <taxon>Eukaryota</taxon>
        <taxon>Metazoa</taxon>
        <taxon>Ecdysozoa</taxon>
        <taxon>Nematoda</taxon>
        <taxon>Chromadorea</taxon>
        <taxon>Rhabditida</taxon>
        <taxon>Tylenchina</taxon>
        <taxon>Panagrolaimomorpha</taxon>
        <taxon>Panagrolaimoidea</taxon>
        <taxon>Panagrolaimidae</taxon>
        <taxon>Panagrolaimus</taxon>
    </lineage>
</organism>
<sequence length="104" mass="12138">MHKKFSNLFKKQAAEKNFPQEENPKMRESGGQTELNSPQRSGNNLQQSVDSAIGDSRMHKYNHYYTSRGFKYLCRASKYITEDEYQNECKKIIDGKKFHDGPVQ</sequence>
<protein>
    <submittedName>
        <fullName evidence="3">Uncharacterized protein</fullName>
    </submittedName>
</protein>
<evidence type="ECO:0000313" key="2">
    <source>
        <dbReference type="Proteomes" id="UP000887577"/>
    </source>
</evidence>
<feature type="compositionally biased region" description="Polar residues" evidence="1">
    <location>
        <begin position="30"/>
        <end position="50"/>
    </location>
</feature>
<evidence type="ECO:0000256" key="1">
    <source>
        <dbReference type="SAM" id="MobiDB-lite"/>
    </source>
</evidence>
<dbReference type="AlphaFoldDB" id="A0A914YGW1"/>